<evidence type="ECO:0000256" key="5">
    <source>
        <dbReference type="ARBA" id="ARBA00023242"/>
    </source>
</evidence>
<keyword evidence="2" id="KW-0479">Metal-binding</keyword>
<evidence type="ECO:0000313" key="9">
    <source>
        <dbReference type="Proteomes" id="UP001652621"/>
    </source>
</evidence>
<evidence type="ECO:0000256" key="4">
    <source>
        <dbReference type="ARBA" id="ARBA00022833"/>
    </source>
</evidence>
<keyword evidence="5" id="KW-0539">Nucleus</keyword>
<proteinExistence type="predicted"/>
<organism evidence="9 10">
    <name type="scientific">Musca domestica</name>
    <name type="common">House fly</name>
    <dbReference type="NCBI Taxonomy" id="7370"/>
    <lineage>
        <taxon>Eukaryota</taxon>
        <taxon>Metazoa</taxon>
        <taxon>Ecdysozoa</taxon>
        <taxon>Arthropoda</taxon>
        <taxon>Hexapoda</taxon>
        <taxon>Insecta</taxon>
        <taxon>Pterygota</taxon>
        <taxon>Neoptera</taxon>
        <taxon>Endopterygota</taxon>
        <taxon>Diptera</taxon>
        <taxon>Brachycera</taxon>
        <taxon>Muscomorpha</taxon>
        <taxon>Muscoidea</taxon>
        <taxon>Muscidae</taxon>
        <taxon>Musca</taxon>
    </lineage>
</organism>
<dbReference type="Pfam" id="PF05699">
    <property type="entry name" value="Dimer_Tnp_hAT"/>
    <property type="match status" value="1"/>
</dbReference>
<evidence type="ECO:0000259" key="7">
    <source>
        <dbReference type="Pfam" id="PF04937"/>
    </source>
</evidence>
<dbReference type="InterPro" id="IPR008906">
    <property type="entry name" value="HATC_C_dom"/>
</dbReference>
<keyword evidence="3" id="KW-0863">Zinc-finger</keyword>
<keyword evidence="9" id="KW-1185">Reference proteome</keyword>
<evidence type="ECO:0000256" key="2">
    <source>
        <dbReference type="ARBA" id="ARBA00022723"/>
    </source>
</evidence>
<feature type="region of interest" description="Disordered" evidence="6">
    <location>
        <begin position="1"/>
        <end position="22"/>
    </location>
</feature>
<dbReference type="GeneID" id="131802103"/>
<name>A0ABM3UVB4_MUSDO</name>
<keyword evidence="4" id="KW-0862">Zinc</keyword>
<sequence>MLKSPSDEQQPEGFGQSSGATGGRPLHPYWYGYTKISERGKAIAQCNRCKQLIRNTAINRMQSHRKKCNVEQIDEDNESDLLEAGISQKNLSCTQTSNTQTTIKDFFRKISKKDKAQLDIRTARFFFACNIPFVAAGNQFFKDFCKGMQPSYKPPSRKRIAGPLLDAVHKEQIDLNAKFLKEGTYSVLLIDGWKNSASNTKNVAALLHNCDHRIFLESYDFSYMRETSENLTEMVKKAASLAKDRYKVEVFAVVTDNAANMVSMGRNVGLIHTTCNAHIGNLLSKDIIKNFGIRFELNYLCATGNSQRRSTRLQSQQNDDVFGMLEDEVTENSSILGKVHKILNEFKKVHIERKLSMLGGTKAKLPCATRWCSERDGLFWLINNISKMKQISAETNTDGKPLVKSYISELLYKEDFIQSVKELFDLLNPVALLIKNCQKSEYSIADATEEWIKLLTTAKPELYEVAAERCRISKVFNKYNLAANVLHPLYKGGRLNPEQMQKVEDFLLENLDEHGLQSFSEYKNAAGFFALLLEKTSKPGLFWELAANRHKSLATFAQKLLMIPASTAQLEGIFSNWTHVHTDLRNRLDSERSKKLLEVYFSLRINETKDVSQYIEDTDSSENEN</sequence>
<dbReference type="InterPro" id="IPR052035">
    <property type="entry name" value="ZnF_BED_domain_contain"/>
</dbReference>
<accession>A0ABM3UVB4</accession>
<evidence type="ECO:0000256" key="1">
    <source>
        <dbReference type="ARBA" id="ARBA00004123"/>
    </source>
</evidence>
<dbReference type="InterPro" id="IPR012337">
    <property type="entry name" value="RNaseH-like_sf"/>
</dbReference>
<reference evidence="10" key="1">
    <citation type="submission" date="2025-08" db="UniProtKB">
        <authorList>
            <consortium name="RefSeq"/>
        </authorList>
    </citation>
    <scope>IDENTIFICATION</scope>
    <source>
        <strain evidence="10">Aabys</strain>
        <tissue evidence="10">Whole body</tissue>
    </source>
</reference>
<dbReference type="Pfam" id="PF04937">
    <property type="entry name" value="DUF659"/>
    <property type="match status" value="1"/>
</dbReference>
<comment type="subcellular location">
    <subcellularLocation>
        <location evidence="1">Nucleus</location>
    </subcellularLocation>
</comment>
<dbReference type="Proteomes" id="UP001652621">
    <property type="component" value="Unplaced"/>
</dbReference>
<evidence type="ECO:0000256" key="3">
    <source>
        <dbReference type="ARBA" id="ARBA00022771"/>
    </source>
</evidence>
<dbReference type="PANTHER" id="PTHR46481:SF10">
    <property type="entry name" value="ZINC FINGER BED DOMAIN-CONTAINING PROTEIN 39"/>
    <property type="match status" value="1"/>
</dbReference>
<evidence type="ECO:0000259" key="8">
    <source>
        <dbReference type="Pfam" id="PF05699"/>
    </source>
</evidence>
<dbReference type="PANTHER" id="PTHR46481">
    <property type="entry name" value="ZINC FINGER BED DOMAIN-CONTAINING PROTEIN 4"/>
    <property type="match status" value="1"/>
</dbReference>
<gene>
    <name evidence="10" type="primary">LOC131802103</name>
</gene>
<dbReference type="SUPFAM" id="SSF53098">
    <property type="entry name" value="Ribonuclease H-like"/>
    <property type="match status" value="1"/>
</dbReference>
<evidence type="ECO:0000256" key="6">
    <source>
        <dbReference type="SAM" id="MobiDB-lite"/>
    </source>
</evidence>
<feature type="domain" description="HAT C-terminal dimerisation" evidence="8">
    <location>
        <begin position="535"/>
        <end position="597"/>
    </location>
</feature>
<dbReference type="InterPro" id="IPR007021">
    <property type="entry name" value="DUF659"/>
</dbReference>
<dbReference type="RefSeq" id="XP_058977461.1">
    <property type="nucleotide sequence ID" value="XM_059121478.1"/>
</dbReference>
<feature type="domain" description="DUF659" evidence="7">
    <location>
        <begin position="155"/>
        <end position="289"/>
    </location>
</feature>
<evidence type="ECO:0000313" key="10">
    <source>
        <dbReference type="RefSeq" id="XP_058977461.1"/>
    </source>
</evidence>
<protein>
    <submittedName>
        <fullName evidence="10">Uncharacterized protein LOC131802103</fullName>
    </submittedName>
</protein>